<evidence type="ECO:0000256" key="3">
    <source>
        <dbReference type="ARBA" id="ARBA00022898"/>
    </source>
</evidence>
<feature type="domain" description="Aminotransferase class I/classII large" evidence="6">
    <location>
        <begin position="29"/>
        <end position="367"/>
    </location>
</feature>
<dbReference type="PANTHER" id="PTHR43525:SF1">
    <property type="entry name" value="PROTEIN MALY"/>
    <property type="match status" value="1"/>
</dbReference>
<organism evidence="7">
    <name type="scientific">uncultured Sulfurovum sp</name>
    <dbReference type="NCBI Taxonomy" id="269237"/>
    <lineage>
        <taxon>Bacteria</taxon>
        <taxon>Pseudomonadati</taxon>
        <taxon>Campylobacterota</taxon>
        <taxon>Epsilonproteobacteria</taxon>
        <taxon>Campylobacterales</taxon>
        <taxon>Sulfurovaceae</taxon>
        <taxon>Sulfurovum</taxon>
        <taxon>environmental samples</taxon>
    </lineage>
</organism>
<evidence type="ECO:0000256" key="5">
    <source>
        <dbReference type="ARBA" id="ARBA00037974"/>
    </source>
</evidence>
<dbReference type="Pfam" id="PF00155">
    <property type="entry name" value="Aminotran_1_2"/>
    <property type="match status" value="1"/>
</dbReference>
<dbReference type="InterPro" id="IPR051798">
    <property type="entry name" value="Class-II_PLP-Dep_Aminotrans"/>
</dbReference>
<dbReference type="InterPro" id="IPR015422">
    <property type="entry name" value="PyrdxlP-dep_Trfase_small"/>
</dbReference>
<name>A0A6S6SH81_9BACT</name>
<evidence type="ECO:0000256" key="1">
    <source>
        <dbReference type="ARBA" id="ARBA00001933"/>
    </source>
</evidence>
<dbReference type="InterPro" id="IPR015424">
    <property type="entry name" value="PyrdxlP-dep_Trfase"/>
</dbReference>
<dbReference type="Gene3D" id="3.90.1150.10">
    <property type="entry name" value="Aspartate Aminotransferase, domain 1"/>
    <property type="match status" value="1"/>
</dbReference>
<protein>
    <recommendedName>
        <fullName evidence="2">cysteine-S-conjugate beta-lyase</fullName>
        <ecNumber evidence="2">4.4.1.13</ecNumber>
    </recommendedName>
</protein>
<evidence type="ECO:0000313" key="7">
    <source>
        <dbReference type="EMBL" id="CAA6804304.1"/>
    </source>
</evidence>
<dbReference type="CDD" id="cd00609">
    <property type="entry name" value="AAT_like"/>
    <property type="match status" value="1"/>
</dbReference>
<gene>
    <name evidence="7" type="ORF">HELGO_WM14216</name>
</gene>
<dbReference type="PANTHER" id="PTHR43525">
    <property type="entry name" value="PROTEIN MALY"/>
    <property type="match status" value="1"/>
</dbReference>
<dbReference type="GO" id="GO:0008483">
    <property type="term" value="F:transaminase activity"/>
    <property type="evidence" value="ECO:0007669"/>
    <property type="project" value="UniProtKB-KW"/>
</dbReference>
<sequence length="375" mass="42887">MFETSADRSHSNSEKYTKREKLFGTSDILPLWVADMDIDTPDFILNAIKKRLEHPILGYEEMPNSAFDAQIKWMKKHHNLKLKREEMFFSPSVLTSINLIIQTFSNEEDEIIIQTPVYGAFANSIINNKRSVMENPLIESNGDYTFDFKDLERKITPKTKLLLLCSPHNPIGRVWTKDELLTLASICLKHNIIVIADEIHCDLAFKKHTPFASLSEEISQQTITLLSPAKTFNITGLSISTISISNKKLREQFYQTYKATYLGEGNLLAHVAFEAAYTHGEKWLKLLKEHLLGNMSILAQKLKESNSKIKFKTPEATFLLWLDCRALHLNDEALNQYFIQKKLGLSQGIFFGTGGEGYMRFNIAISKNSLKFINI</sequence>
<dbReference type="InterPro" id="IPR004839">
    <property type="entry name" value="Aminotransferase_I/II_large"/>
</dbReference>
<dbReference type="EMBL" id="CACVAP010000043">
    <property type="protein sequence ID" value="CAA6804304.1"/>
    <property type="molecule type" value="Genomic_DNA"/>
</dbReference>
<dbReference type="EC" id="4.4.1.13" evidence="2"/>
<keyword evidence="7" id="KW-0808">Transferase</keyword>
<dbReference type="NCBIfam" id="TIGR04350">
    <property type="entry name" value="C_S_lyase_PatB"/>
    <property type="match status" value="1"/>
</dbReference>
<keyword evidence="3" id="KW-0663">Pyridoxal phosphate</keyword>
<keyword evidence="4" id="KW-0456">Lyase</keyword>
<dbReference type="GO" id="GO:0047804">
    <property type="term" value="F:cysteine-S-conjugate beta-lyase activity"/>
    <property type="evidence" value="ECO:0007669"/>
    <property type="project" value="UniProtKB-EC"/>
</dbReference>
<dbReference type="AlphaFoldDB" id="A0A6S6SH81"/>
<comment type="cofactor">
    <cofactor evidence="1">
        <name>pyridoxal 5'-phosphate</name>
        <dbReference type="ChEBI" id="CHEBI:597326"/>
    </cofactor>
</comment>
<evidence type="ECO:0000259" key="6">
    <source>
        <dbReference type="Pfam" id="PF00155"/>
    </source>
</evidence>
<dbReference type="SUPFAM" id="SSF53383">
    <property type="entry name" value="PLP-dependent transferases"/>
    <property type="match status" value="1"/>
</dbReference>
<evidence type="ECO:0000256" key="4">
    <source>
        <dbReference type="ARBA" id="ARBA00023239"/>
    </source>
</evidence>
<reference evidence="7" key="1">
    <citation type="submission" date="2020-01" db="EMBL/GenBank/DDBJ databases">
        <authorList>
            <person name="Meier V. D."/>
            <person name="Meier V D."/>
        </authorList>
    </citation>
    <scope>NUCLEOTIDE SEQUENCE</scope>
    <source>
        <strain evidence="7">HLG_WM_MAG_06</strain>
    </source>
</reference>
<dbReference type="GO" id="GO:0030170">
    <property type="term" value="F:pyridoxal phosphate binding"/>
    <property type="evidence" value="ECO:0007669"/>
    <property type="project" value="InterPro"/>
</dbReference>
<keyword evidence="7" id="KW-0032">Aminotransferase</keyword>
<dbReference type="Gene3D" id="3.40.640.10">
    <property type="entry name" value="Type I PLP-dependent aspartate aminotransferase-like (Major domain)"/>
    <property type="match status" value="1"/>
</dbReference>
<dbReference type="InterPro" id="IPR027619">
    <property type="entry name" value="C-S_lyase_PatB-like"/>
</dbReference>
<proteinExistence type="inferred from homology"/>
<evidence type="ECO:0000256" key="2">
    <source>
        <dbReference type="ARBA" id="ARBA00012224"/>
    </source>
</evidence>
<dbReference type="InterPro" id="IPR015421">
    <property type="entry name" value="PyrdxlP-dep_Trfase_major"/>
</dbReference>
<comment type="similarity">
    <text evidence="5">Belongs to the class-II pyridoxal-phosphate-dependent aminotransferase family. MalY/PatB cystathionine beta-lyase subfamily.</text>
</comment>
<accession>A0A6S6SH81</accession>